<reference evidence="1 2" key="1">
    <citation type="submission" date="2015-10" db="EMBL/GenBank/DDBJ databases">
        <title>Metagenome-Assembled Genomes uncover a global brackish microbiome.</title>
        <authorList>
            <person name="Hugerth L.W."/>
            <person name="Larsson J."/>
            <person name="Alneberg J."/>
            <person name="Lindh M.V."/>
            <person name="Legrand C."/>
            <person name="Pinhassi J."/>
            <person name="Andersson A.F."/>
        </authorList>
    </citation>
    <scope>NUCLEOTIDE SEQUENCE [LARGE SCALE GENOMIC DNA]</scope>
    <source>
        <strain evidence="1">BACL9 MAG-120820-bin42</strain>
    </source>
</reference>
<dbReference type="AlphaFoldDB" id="A0A0R2XBK7"/>
<protein>
    <submittedName>
        <fullName evidence="1">Uncharacterized protein</fullName>
    </submittedName>
</protein>
<comment type="caution">
    <text evidence="1">The sequence shown here is derived from an EMBL/GenBank/DDBJ whole genome shotgun (WGS) entry which is preliminary data.</text>
</comment>
<organism evidence="1 2">
    <name type="scientific">Verrucomicrobia subdivision 6 bacterium BACL9 MAG-120820-bin42</name>
    <dbReference type="NCBI Taxonomy" id="1655634"/>
    <lineage>
        <taxon>Bacteria</taxon>
        <taxon>Pseudomonadati</taxon>
        <taxon>Verrucomicrobiota</taxon>
        <taxon>Verrucomicrobiia</taxon>
        <taxon>Verrucomicrobiales</taxon>
        <taxon>Verrucomicrobia subdivision 6</taxon>
    </lineage>
</organism>
<name>A0A0R2XBK7_9BACT</name>
<dbReference type="Proteomes" id="UP000051557">
    <property type="component" value="Unassembled WGS sequence"/>
</dbReference>
<dbReference type="EMBL" id="LIDM01000004">
    <property type="protein sequence ID" value="KRP33360.1"/>
    <property type="molecule type" value="Genomic_DNA"/>
</dbReference>
<evidence type="ECO:0000313" key="2">
    <source>
        <dbReference type="Proteomes" id="UP000051557"/>
    </source>
</evidence>
<sequence length="209" mass="21136">MAPADSLGMFSGGVLPVADEEIGFVGEFANGAGGGGRGFMIGGKNKGAVFPSRGTLDTVGQATPRVGNGGGVDFQRVGAMGKLERVAGLDFVKNNFSAKHGKSGRKKGLTLLSMEGAFDQIARVSTGKAGGVDGDLGTRSKGGREKRETLQMIPVGVGKKKSEGAATLGGPFEAGLAEARAGVEDEKVFFPPIQAEASGVAPKLLRGNG</sequence>
<accession>A0A0R2XBK7</accession>
<gene>
    <name evidence="1" type="ORF">ABS32_00305</name>
</gene>
<proteinExistence type="predicted"/>
<evidence type="ECO:0000313" key="1">
    <source>
        <dbReference type="EMBL" id="KRP33360.1"/>
    </source>
</evidence>